<dbReference type="Gene3D" id="1.20.1310.10">
    <property type="entry name" value="Cullin Repeats"/>
    <property type="match status" value="1"/>
</dbReference>
<dbReference type="PANTHER" id="PTHR45957:SF1">
    <property type="entry name" value="ANAPHASE-PROMOTING COMPLEX SUBUNIT 2"/>
    <property type="match status" value="1"/>
</dbReference>
<feature type="non-terminal residue" evidence="3">
    <location>
        <position position="548"/>
    </location>
</feature>
<name>A0A9W8I425_9FUNG</name>
<dbReference type="AlphaFoldDB" id="A0A9W8I425"/>
<protein>
    <submittedName>
        <fullName evidence="3">Anaphase-promoting complex subunit 2</fullName>
    </submittedName>
</protein>
<dbReference type="InterPro" id="IPR044554">
    <property type="entry name" value="ANAPC2"/>
</dbReference>
<dbReference type="PROSITE" id="PS50069">
    <property type="entry name" value="CULLIN_2"/>
    <property type="match status" value="1"/>
</dbReference>
<dbReference type="InterPro" id="IPR016158">
    <property type="entry name" value="Cullin_homology"/>
</dbReference>
<dbReference type="SUPFAM" id="SSF75632">
    <property type="entry name" value="Cullin homology domain"/>
    <property type="match status" value="1"/>
</dbReference>
<evidence type="ECO:0000313" key="4">
    <source>
        <dbReference type="Proteomes" id="UP001139887"/>
    </source>
</evidence>
<organism evidence="3 4">
    <name type="scientific">Coemansia brasiliensis</name>
    <dbReference type="NCBI Taxonomy" id="2650707"/>
    <lineage>
        <taxon>Eukaryota</taxon>
        <taxon>Fungi</taxon>
        <taxon>Fungi incertae sedis</taxon>
        <taxon>Zoopagomycota</taxon>
        <taxon>Kickxellomycotina</taxon>
        <taxon>Kickxellomycetes</taxon>
        <taxon>Kickxellales</taxon>
        <taxon>Kickxellaceae</taxon>
        <taxon>Coemansia</taxon>
    </lineage>
</organism>
<dbReference type="Pfam" id="PF25773">
    <property type="entry name" value="TPR_ANAPC2"/>
    <property type="match status" value="1"/>
</dbReference>
<accession>A0A9W8I425</accession>
<keyword evidence="4" id="KW-1185">Reference proteome</keyword>
<feature type="domain" description="Cullin family profile" evidence="2">
    <location>
        <begin position="378"/>
        <end position="548"/>
    </location>
</feature>
<dbReference type="InterPro" id="IPR036317">
    <property type="entry name" value="Cullin_homology_sf"/>
</dbReference>
<dbReference type="GO" id="GO:0070979">
    <property type="term" value="P:protein K11-linked ubiquitination"/>
    <property type="evidence" value="ECO:0007669"/>
    <property type="project" value="TreeGrafter"/>
</dbReference>
<comment type="similarity">
    <text evidence="1">Belongs to the cullin family.</text>
</comment>
<gene>
    <name evidence="3" type="primary">ANAPC2</name>
    <name evidence="3" type="ORF">IWW36_005379</name>
</gene>
<evidence type="ECO:0000259" key="2">
    <source>
        <dbReference type="PROSITE" id="PS50069"/>
    </source>
</evidence>
<dbReference type="InterPro" id="IPR057975">
    <property type="entry name" value="TPR_ANAPC2"/>
</dbReference>
<dbReference type="EMBL" id="JANBUW010001250">
    <property type="protein sequence ID" value="KAJ2843915.1"/>
    <property type="molecule type" value="Genomic_DNA"/>
</dbReference>
<evidence type="ECO:0000313" key="3">
    <source>
        <dbReference type="EMBL" id="KAJ2843915.1"/>
    </source>
</evidence>
<proteinExistence type="inferred from homology"/>
<reference evidence="3" key="1">
    <citation type="submission" date="2022-07" db="EMBL/GenBank/DDBJ databases">
        <title>Phylogenomic reconstructions and comparative analyses of Kickxellomycotina fungi.</title>
        <authorList>
            <person name="Reynolds N.K."/>
            <person name="Stajich J.E."/>
            <person name="Barry K."/>
            <person name="Grigoriev I.V."/>
            <person name="Crous P."/>
            <person name="Smith M.E."/>
        </authorList>
    </citation>
    <scope>NUCLEOTIDE SEQUENCE</scope>
    <source>
        <strain evidence="3">NRRL 1566</strain>
    </source>
</reference>
<sequence>MYNVCSVMSDNALATLVQEVKAYGKSSSSGVKYAIQSDNSLDQLSSSCIERLIELRSTIERSFTKELLFGSMLSYLQGINAIQREFEQNAIKVTGKINAQMAWNALICQVFDDAAVQQVEEWLYFSLFCMLRLIKAHLPEIGHILQEYVKPLNSQDSASCEDTESDAYAIYEQMSHDTNKMASFIGAFIDSCKLLVETRALIYIQITVKQAVDHIIEDRVQAQAQQWEIPCLEPICAEMSNMATLLDALLPPATQNYLKYVQDQIYAQFAQLRVRELFSIIIDYPDSKAAIDDLRLCVQHRGSMYKVAHSLRLSIQERLLHPGATTSDILTQYISAIRCLRLLDPSSTMLEIVARPIREYLRTRDNTVSCIVQDMVSEESELFEDLANQTADSSAINGRAEGVIFDEDCSQPWEPLPVEAKAVYKTAQRRDADVLSLLVSIYDTQDVFVDEFEAYLAKQLLNSVDFDTEREIKQVEMMKLRFGAMALERCEVMLKDIADSKRIWHNANINETDNTYSTLVISRQFWQQQQQQQTATSEQFALPPQMSY</sequence>
<dbReference type="GO" id="GO:0007091">
    <property type="term" value="P:metaphase/anaphase transition of mitotic cell cycle"/>
    <property type="evidence" value="ECO:0007669"/>
    <property type="project" value="TreeGrafter"/>
</dbReference>
<dbReference type="OrthoDB" id="5581181at2759"/>
<comment type="caution">
    <text evidence="3">The sequence shown here is derived from an EMBL/GenBank/DDBJ whole genome shotgun (WGS) entry which is preliminary data.</text>
</comment>
<dbReference type="GO" id="GO:0005680">
    <property type="term" value="C:anaphase-promoting complex"/>
    <property type="evidence" value="ECO:0007669"/>
    <property type="project" value="TreeGrafter"/>
</dbReference>
<dbReference type="Proteomes" id="UP001139887">
    <property type="component" value="Unassembled WGS sequence"/>
</dbReference>
<evidence type="ECO:0000256" key="1">
    <source>
        <dbReference type="PROSITE-ProRule" id="PRU00330"/>
    </source>
</evidence>
<dbReference type="PANTHER" id="PTHR45957">
    <property type="entry name" value="ANAPHASE-PROMOTING COMPLEX SUBUNIT 2"/>
    <property type="match status" value="1"/>
</dbReference>